<protein>
    <submittedName>
        <fullName evidence="1">Uncharacterized protein</fullName>
    </submittedName>
</protein>
<sequence length="87" mass="10097">MRIFKNKQNKEEVVVESIKDLETPVVTEKEIKEEKKATRTAIGKKNTAKTVCRVLVATPSYFVIDKNGEKITVNNKNNYHRNEEILY</sequence>
<accession>A0A8S5P7T0</accession>
<dbReference type="EMBL" id="BK015346">
    <property type="protein sequence ID" value="DAE02483.1"/>
    <property type="molecule type" value="Genomic_DNA"/>
</dbReference>
<name>A0A8S5P7T0_9CAUD</name>
<organism evidence="1">
    <name type="scientific">Siphoviridae sp. ctsUY14</name>
    <dbReference type="NCBI Taxonomy" id="2825693"/>
    <lineage>
        <taxon>Viruses</taxon>
        <taxon>Duplodnaviria</taxon>
        <taxon>Heunggongvirae</taxon>
        <taxon>Uroviricota</taxon>
        <taxon>Caudoviricetes</taxon>
    </lineage>
</organism>
<proteinExistence type="predicted"/>
<reference evidence="1" key="1">
    <citation type="journal article" date="2021" name="Proc. Natl. Acad. Sci. U.S.A.">
        <title>A Catalog of Tens of Thousands of Viruses from Human Metagenomes Reveals Hidden Associations with Chronic Diseases.</title>
        <authorList>
            <person name="Tisza M.J."/>
            <person name="Buck C.B."/>
        </authorList>
    </citation>
    <scope>NUCLEOTIDE SEQUENCE</scope>
    <source>
        <strain evidence="1">CtsUY14</strain>
    </source>
</reference>
<evidence type="ECO:0000313" key="1">
    <source>
        <dbReference type="EMBL" id="DAE02483.1"/>
    </source>
</evidence>